<gene>
    <name evidence="2" type="ORF">NB231_09773</name>
</gene>
<feature type="region of interest" description="Disordered" evidence="1">
    <location>
        <begin position="38"/>
        <end position="103"/>
    </location>
</feature>
<accession>A4BND2</accession>
<feature type="compositionally biased region" description="Basic and acidic residues" evidence="1">
    <location>
        <begin position="61"/>
        <end position="91"/>
    </location>
</feature>
<dbReference type="eggNOG" id="COG2331">
    <property type="taxonomic scope" value="Bacteria"/>
</dbReference>
<evidence type="ECO:0000256" key="1">
    <source>
        <dbReference type="SAM" id="MobiDB-lite"/>
    </source>
</evidence>
<sequence>MEALQAISEAPLQDCPECGQAELRKLISAPVFRLKGGGWYETDFKTNNKRNLAGDAAAESKSSETKSSEGKSAEGKSAEGKSVKGKKDSGGKPESSTRASSEA</sequence>
<name>A4BND2_9GAMM</name>
<comment type="caution">
    <text evidence="2">The sequence shown here is derived from an EMBL/GenBank/DDBJ whole genome shotgun (WGS) entry which is preliminary data.</text>
</comment>
<dbReference type="InterPro" id="IPR013429">
    <property type="entry name" value="Regulatory_FmdB_Zinc_ribbon"/>
</dbReference>
<dbReference type="EMBL" id="AAOF01000002">
    <property type="protein sequence ID" value="EAR22731.1"/>
    <property type="molecule type" value="Genomic_DNA"/>
</dbReference>
<protein>
    <submittedName>
        <fullName evidence="2">Uncharacterized protein</fullName>
    </submittedName>
</protein>
<evidence type="ECO:0000313" key="2">
    <source>
        <dbReference type="EMBL" id="EAR22731.1"/>
    </source>
</evidence>
<proteinExistence type="predicted"/>
<dbReference type="HOGENOM" id="CLU_136025_0_2_6"/>
<dbReference type="NCBIfam" id="TIGR02605">
    <property type="entry name" value="CxxC_CxxC_SSSS"/>
    <property type="match status" value="1"/>
</dbReference>
<feature type="compositionally biased region" description="Polar residues" evidence="1">
    <location>
        <begin position="94"/>
        <end position="103"/>
    </location>
</feature>
<evidence type="ECO:0000313" key="3">
    <source>
        <dbReference type="Proteomes" id="UP000003374"/>
    </source>
</evidence>
<organism evidence="2 3">
    <name type="scientific">Nitrococcus mobilis Nb-231</name>
    <dbReference type="NCBI Taxonomy" id="314278"/>
    <lineage>
        <taxon>Bacteria</taxon>
        <taxon>Pseudomonadati</taxon>
        <taxon>Pseudomonadota</taxon>
        <taxon>Gammaproteobacteria</taxon>
        <taxon>Chromatiales</taxon>
        <taxon>Ectothiorhodospiraceae</taxon>
        <taxon>Nitrococcus</taxon>
    </lineage>
</organism>
<reference evidence="2 3" key="1">
    <citation type="submission" date="2006-02" db="EMBL/GenBank/DDBJ databases">
        <authorList>
            <person name="Waterbury J."/>
            <person name="Ferriera S."/>
            <person name="Johnson J."/>
            <person name="Kravitz S."/>
            <person name="Halpern A."/>
            <person name="Remington K."/>
            <person name="Beeson K."/>
            <person name="Tran B."/>
            <person name="Rogers Y.-H."/>
            <person name="Friedman R."/>
            <person name="Venter J.C."/>
        </authorList>
    </citation>
    <scope>NUCLEOTIDE SEQUENCE [LARGE SCALE GENOMIC DNA]</scope>
    <source>
        <strain evidence="2 3">Nb-231</strain>
    </source>
</reference>
<keyword evidence="3" id="KW-1185">Reference proteome</keyword>
<dbReference type="STRING" id="314278.NB231_09773"/>
<dbReference type="Proteomes" id="UP000003374">
    <property type="component" value="Unassembled WGS sequence"/>
</dbReference>
<dbReference type="AlphaFoldDB" id="A4BND2"/>